<sequence>MSIPLRITLTMAQRLAVMSPADNMLRDPAPLPQAVVPLASWLTDAVTPDQRWAKLLIAQPMAERVELQLGGKRTVSAAAIPGLNPAAARKLAQVIGAEWVWLQSKAGRTDACFSGSRSRFTLGRADVLAAQHGGTLEKTLRNRGFDFAIPQWTNVDRPGWHLSNLGATCHCGRNLVLVDWWHAEAPRRANSHFVACSAHGIVGAVEGAPWRNLVQLRRELDAALAVQGPAARRYSVYVVEVLGLPRSSKRPVYVGMTSKPIPVRLEEHAIEGHPLQGRVFRKAKGGRVGQLLAEETKSLPELRSQLAARTAEAWVAEVLRLRGFDVHGGH</sequence>
<keyword evidence="2" id="KW-1185">Reference proteome</keyword>
<evidence type="ECO:0000313" key="2">
    <source>
        <dbReference type="Proteomes" id="UP000325307"/>
    </source>
</evidence>
<reference evidence="1 2" key="1">
    <citation type="submission" date="2019-09" db="EMBL/GenBank/DDBJ databases">
        <title>Arthrobacter zafarii sp. nov., a moderately thermotolerant and halotolerant actinobacterium isolated from Cholistan desert soil of Pakistan.</title>
        <authorList>
            <person name="Amin A."/>
            <person name="Ahmed I."/>
            <person name="Khalid N."/>
            <person name="Schumann P."/>
            <person name="Busse H.J."/>
            <person name="Khan I.U."/>
            <person name="Li S."/>
            <person name="Li W.J."/>
        </authorList>
    </citation>
    <scope>NUCLEOTIDE SEQUENCE [LARGE SCALE GENOMIC DNA]</scope>
    <source>
        <strain evidence="1 2">NCCP-1664</strain>
    </source>
</reference>
<dbReference type="Proteomes" id="UP000325307">
    <property type="component" value="Unassembled WGS sequence"/>
</dbReference>
<dbReference type="AlphaFoldDB" id="A0A5A7NUP5"/>
<accession>A0A5A7NUP5</accession>
<protein>
    <submittedName>
        <fullName evidence="1">Uncharacterized protein</fullName>
    </submittedName>
</protein>
<proteinExistence type="predicted"/>
<dbReference type="OrthoDB" id="5149648at2"/>
<dbReference type="EMBL" id="BKDJ01000010">
    <property type="protein sequence ID" value="GER23588.1"/>
    <property type="molecule type" value="Genomic_DNA"/>
</dbReference>
<name>A0A5A7NUP5_9MICC</name>
<evidence type="ECO:0000313" key="1">
    <source>
        <dbReference type="EMBL" id="GER23588.1"/>
    </source>
</evidence>
<gene>
    <name evidence="1" type="ORF">NCCP1664_20830</name>
</gene>
<dbReference type="RefSeq" id="WP_149957171.1">
    <property type="nucleotide sequence ID" value="NZ_BKDJ01000010.1"/>
</dbReference>
<comment type="caution">
    <text evidence="1">The sequence shown here is derived from an EMBL/GenBank/DDBJ whole genome shotgun (WGS) entry which is preliminary data.</text>
</comment>
<organism evidence="1 2">
    <name type="scientific">Zafaria cholistanensis</name>
    <dbReference type="NCBI Taxonomy" id="1682741"/>
    <lineage>
        <taxon>Bacteria</taxon>
        <taxon>Bacillati</taxon>
        <taxon>Actinomycetota</taxon>
        <taxon>Actinomycetes</taxon>
        <taxon>Micrococcales</taxon>
        <taxon>Micrococcaceae</taxon>
        <taxon>Zafaria</taxon>
    </lineage>
</organism>